<sequence>MGSLVRKEGHIYSLATSSDLLYTDSDSKNIGVWKNQKKFSGCKSNSELVKAIVIANEIIFTGHQDKKIRLWKVSAKNPTIHRRIETSLTLKPYIKSSINPSNYVEVRRNRNTVWIKHFDVISCLSLSEDKSLLYSASWDKTMKVWRVSNSKCLELIHVLDDAMNAVVAGFDGLVFTGSTDGRVKIWWQKMQWKGTKHFFLQNCTIWVPMAATASFIRKLGGAVKKTPGKRGSSWYTPRMAASSRAILERIPLVDLVLEVRDARVPLSSEYELLRNFPHSSRHIIVLNKMDLASRSQMKFLNFLQARVRELKKTDHANHTITVLLVGIPNVGKSALANSLHHIGRISAAEKGKLKHATVSPLPGETKDISSLKIGSHPNIYVLDTPGVLPPEIPDAEVCSKLALTGAINDCLIGEAELAQYFLAILNLSDEYKQWSKLSTTASEKLSDDKVETSVDSELDKRRKQYATDHTQDFVVHDVRRTLFEAISSFHGNLEDGNDLLKLIEAQFAALRKALRVLEESDAEDARGKVAAKLLNLYRTGRLGHYTLDPIPMKS</sequence>
<evidence type="ECO:0000313" key="2">
    <source>
        <dbReference type="Proteomes" id="UP001060215"/>
    </source>
</evidence>
<dbReference type="EMBL" id="CM045760">
    <property type="protein sequence ID" value="KAI8027224.1"/>
    <property type="molecule type" value="Genomic_DNA"/>
</dbReference>
<reference evidence="1 2" key="1">
    <citation type="journal article" date="2022" name="Plant J.">
        <title>Chromosome-level genome of Camellia lanceoleosa provides a valuable resource for understanding genome evolution and self-incompatibility.</title>
        <authorList>
            <person name="Gong W."/>
            <person name="Xiao S."/>
            <person name="Wang L."/>
            <person name="Liao Z."/>
            <person name="Chang Y."/>
            <person name="Mo W."/>
            <person name="Hu G."/>
            <person name="Li W."/>
            <person name="Zhao G."/>
            <person name="Zhu H."/>
            <person name="Hu X."/>
            <person name="Ji K."/>
            <person name="Xiang X."/>
            <person name="Song Q."/>
            <person name="Yuan D."/>
            <person name="Jin S."/>
            <person name="Zhang L."/>
        </authorList>
    </citation>
    <scope>NUCLEOTIDE SEQUENCE [LARGE SCALE GENOMIC DNA]</scope>
    <source>
        <strain evidence="1">SQ_2022a</strain>
    </source>
</reference>
<proteinExistence type="predicted"/>
<comment type="caution">
    <text evidence="1">The sequence shown here is derived from an EMBL/GenBank/DDBJ whole genome shotgun (WGS) entry which is preliminary data.</text>
</comment>
<protein>
    <submittedName>
        <fullName evidence="1">Uncharacterized protein</fullName>
    </submittedName>
</protein>
<organism evidence="1 2">
    <name type="scientific">Camellia lanceoleosa</name>
    <dbReference type="NCBI Taxonomy" id="1840588"/>
    <lineage>
        <taxon>Eukaryota</taxon>
        <taxon>Viridiplantae</taxon>
        <taxon>Streptophyta</taxon>
        <taxon>Embryophyta</taxon>
        <taxon>Tracheophyta</taxon>
        <taxon>Spermatophyta</taxon>
        <taxon>Magnoliopsida</taxon>
        <taxon>eudicotyledons</taxon>
        <taxon>Gunneridae</taxon>
        <taxon>Pentapetalae</taxon>
        <taxon>asterids</taxon>
        <taxon>Ericales</taxon>
        <taxon>Theaceae</taxon>
        <taxon>Camellia</taxon>
    </lineage>
</organism>
<gene>
    <name evidence="1" type="ORF">LOK49_LG02G00981</name>
</gene>
<dbReference type="Proteomes" id="UP001060215">
    <property type="component" value="Chromosome 3"/>
</dbReference>
<name>A0ACC0IN26_9ERIC</name>
<accession>A0ACC0IN26</accession>
<evidence type="ECO:0000313" key="1">
    <source>
        <dbReference type="EMBL" id="KAI8027224.1"/>
    </source>
</evidence>
<keyword evidence="2" id="KW-1185">Reference proteome</keyword>